<keyword evidence="2" id="KW-1185">Reference proteome</keyword>
<reference evidence="1" key="1">
    <citation type="journal article" date="2020" name="Stud. Mycol.">
        <title>101 Dothideomycetes genomes: a test case for predicting lifestyles and emergence of pathogens.</title>
        <authorList>
            <person name="Haridas S."/>
            <person name="Albert R."/>
            <person name="Binder M."/>
            <person name="Bloem J."/>
            <person name="Labutti K."/>
            <person name="Salamov A."/>
            <person name="Andreopoulos B."/>
            <person name="Baker S."/>
            <person name="Barry K."/>
            <person name="Bills G."/>
            <person name="Bluhm B."/>
            <person name="Cannon C."/>
            <person name="Castanera R."/>
            <person name="Culley D."/>
            <person name="Daum C."/>
            <person name="Ezra D."/>
            <person name="Gonzalez J."/>
            <person name="Henrissat B."/>
            <person name="Kuo A."/>
            <person name="Liang C."/>
            <person name="Lipzen A."/>
            <person name="Lutzoni F."/>
            <person name="Magnuson J."/>
            <person name="Mondo S."/>
            <person name="Nolan M."/>
            <person name="Ohm R."/>
            <person name="Pangilinan J."/>
            <person name="Park H.-J."/>
            <person name="Ramirez L."/>
            <person name="Alfaro M."/>
            <person name="Sun H."/>
            <person name="Tritt A."/>
            <person name="Yoshinaga Y."/>
            <person name="Zwiers L.-H."/>
            <person name="Turgeon B."/>
            <person name="Goodwin S."/>
            <person name="Spatafora J."/>
            <person name="Crous P."/>
            <person name="Grigoriev I."/>
        </authorList>
    </citation>
    <scope>NUCLEOTIDE SEQUENCE</scope>
    <source>
        <strain evidence="1">CBS 161.51</strain>
    </source>
</reference>
<organism evidence="1 2">
    <name type="scientific">Clathrospora elynae</name>
    <dbReference type="NCBI Taxonomy" id="706981"/>
    <lineage>
        <taxon>Eukaryota</taxon>
        <taxon>Fungi</taxon>
        <taxon>Dikarya</taxon>
        <taxon>Ascomycota</taxon>
        <taxon>Pezizomycotina</taxon>
        <taxon>Dothideomycetes</taxon>
        <taxon>Pleosporomycetidae</taxon>
        <taxon>Pleosporales</taxon>
        <taxon>Diademaceae</taxon>
        <taxon>Clathrospora</taxon>
    </lineage>
</organism>
<accession>A0A6A5T8U0</accession>
<dbReference type="AlphaFoldDB" id="A0A6A5T8U0"/>
<sequence>MIQANKRVNSLGIASKELVGRIQEKDINKLKSSAQRVPLQRCQRWTCDLLEDIERKGLITAGWTAHFRGRIEPSPHE</sequence>
<gene>
    <name evidence="1" type="ORF">EJ02DRAFT_476532</name>
</gene>
<protein>
    <submittedName>
        <fullName evidence="1">Uncharacterized protein</fullName>
    </submittedName>
</protein>
<proteinExistence type="predicted"/>
<evidence type="ECO:0000313" key="2">
    <source>
        <dbReference type="Proteomes" id="UP000800038"/>
    </source>
</evidence>
<dbReference type="OrthoDB" id="5296964at2759"/>
<evidence type="ECO:0000313" key="1">
    <source>
        <dbReference type="EMBL" id="KAF1945357.1"/>
    </source>
</evidence>
<dbReference type="Proteomes" id="UP000800038">
    <property type="component" value="Unassembled WGS sequence"/>
</dbReference>
<name>A0A6A5T8U0_9PLEO</name>
<dbReference type="EMBL" id="ML976010">
    <property type="protein sequence ID" value="KAF1945357.1"/>
    <property type="molecule type" value="Genomic_DNA"/>
</dbReference>